<sequence length="42" mass="4977">MEFFLLSKSSTLKGEHHSFVMDDLLRKLVYQVANLNRHIDDQ</sequence>
<keyword evidence="2" id="KW-1185">Reference proteome</keyword>
<name>A0AA87C2G6_9VIBR</name>
<organism evidence="1 2">
    <name type="scientific">Vibrio coralliirubri</name>
    <dbReference type="NCBI Taxonomy" id="1516159"/>
    <lineage>
        <taxon>Bacteria</taxon>
        <taxon>Pseudomonadati</taxon>
        <taxon>Pseudomonadota</taxon>
        <taxon>Gammaproteobacteria</taxon>
        <taxon>Vibrionales</taxon>
        <taxon>Vibrionaceae</taxon>
        <taxon>Vibrio</taxon>
    </lineage>
</organism>
<dbReference type="EMBL" id="CCKJ01000041">
    <property type="protein sequence ID" value="CDT82984.1"/>
    <property type="molecule type" value="Genomic_DNA"/>
</dbReference>
<dbReference type="AlphaFoldDB" id="A0AA87C2G6"/>
<accession>A0AA87C2G6</accession>
<gene>
    <name evidence="1" type="ORF">VCR31J2_1350041</name>
</gene>
<reference evidence="1 2" key="1">
    <citation type="submission" date="2014-06" db="EMBL/GenBank/DDBJ databases">
        <authorList>
            <person name="Le Roux F."/>
        </authorList>
    </citation>
    <scope>NUCLEOTIDE SEQUENCE [LARGE SCALE GENOMIC DNA]</scope>
    <source>
        <strain evidence="1 2">J2-31</strain>
    </source>
</reference>
<evidence type="ECO:0000313" key="2">
    <source>
        <dbReference type="Proteomes" id="UP000041625"/>
    </source>
</evidence>
<proteinExistence type="predicted"/>
<comment type="caution">
    <text evidence="1">The sequence shown here is derived from an EMBL/GenBank/DDBJ whole genome shotgun (WGS) entry which is preliminary data.</text>
</comment>
<dbReference type="Proteomes" id="UP000041625">
    <property type="component" value="Unassembled WGS sequence"/>
</dbReference>
<evidence type="ECO:0000313" key="1">
    <source>
        <dbReference type="EMBL" id="CDT82984.1"/>
    </source>
</evidence>
<protein>
    <submittedName>
        <fullName evidence="1">Uncharacterized protein</fullName>
    </submittedName>
</protein>